<name>A0A371HDP9_MUCPR</name>
<proteinExistence type="predicted"/>
<protein>
    <submittedName>
        <fullName evidence="2">Uncharacterized protein</fullName>
    </submittedName>
</protein>
<keyword evidence="3" id="KW-1185">Reference proteome</keyword>
<gene>
    <name evidence="2" type="ORF">CR513_15830</name>
</gene>
<evidence type="ECO:0000313" key="2">
    <source>
        <dbReference type="EMBL" id="RDY00916.1"/>
    </source>
</evidence>
<dbReference type="EMBL" id="QJKJ01002876">
    <property type="protein sequence ID" value="RDY00916.1"/>
    <property type="molecule type" value="Genomic_DNA"/>
</dbReference>
<feature type="region of interest" description="Disordered" evidence="1">
    <location>
        <begin position="37"/>
        <end position="85"/>
    </location>
</feature>
<feature type="compositionally biased region" description="Polar residues" evidence="1">
    <location>
        <begin position="52"/>
        <end position="63"/>
    </location>
</feature>
<evidence type="ECO:0000313" key="3">
    <source>
        <dbReference type="Proteomes" id="UP000257109"/>
    </source>
</evidence>
<dbReference type="Proteomes" id="UP000257109">
    <property type="component" value="Unassembled WGS sequence"/>
</dbReference>
<feature type="non-terminal residue" evidence="2">
    <location>
        <position position="1"/>
    </location>
</feature>
<comment type="caution">
    <text evidence="2">The sequence shown here is derived from an EMBL/GenBank/DDBJ whole genome shotgun (WGS) entry which is preliminary data.</text>
</comment>
<feature type="compositionally biased region" description="Polar residues" evidence="1">
    <location>
        <begin position="70"/>
        <end position="85"/>
    </location>
</feature>
<accession>A0A371HDP9</accession>
<sequence length="85" mass="9305">MGTQNCIPDSTRVVSIPGLSVKPATYKLKSNIELTGQSSNATWPTTKRAKKGNSSYKNWNSSTWKHRRTPGSTSTRSGNSMTEKS</sequence>
<dbReference type="AlphaFoldDB" id="A0A371HDP9"/>
<organism evidence="2 3">
    <name type="scientific">Mucuna pruriens</name>
    <name type="common">Velvet bean</name>
    <name type="synonym">Dolichos pruriens</name>
    <dbReference type="NCBI Taxonomy" id="157652"/>
    <lineage>
        <taxon>Eukaryota</taxon>
        <taxon>Viridiplantae</taxon>
        <taxon>Streptophyta</taxon>
        <taxon>Embryophyta</taxon>
        <taxon>Tracheophyta</taxon>
        <taxon>Spermatophyta</taxon>
        <taxon>Magnoliopsida</taxon>
        <taxon>eudicotyledons</taxon>
        <taxon>Gunneridae</taxon>
        <taxon>Pentapetalae</taxon>
        <taxon>rosids</taxon>
        <taxon>fabids</taxon>
        <taxon>Fabales</taxon>
        <taxon>Fabaceae</taxon>
        <taxon>Papilionoideae</taxon>
        <taxon>50 kb inversion clade</taxon>
        <taxon>NPAAA clade</taxon>
        <taxon>indigoferoid/millettioid clade</taxon>
        <taxon>Phaseoleae</taxon>
        <taxon>Mucuna</taxon>
    </lineage>
</organism>
<evidence type="ECO:0000256" key="1">
    <source>
        <dbReference type="SAM" id="MobiDB-lite"/>
    </source>
</evidence>
<reference evidence="2" key="1">
    <citation type="submission" date="2018-05" db="EMBL/GenBank/DDBJ databases">
        <title>Draft genome of Mucuna pruriens seed.</title>
        <authorList>
            <person name="Nnadi N.E."/>
            <person name="Vos R."/>
            <person name="Hasami M.H."/>
            <person name="Devisetty U.K."/>
            <person name="Aguiy J.C."/>
        </authorList>
    </citation>
    <scope>NUCLEOTIDE SEQUENCE [LARGE SCALE GENOMIC DNA]</scope>
    <source>
        <strain evidence="2">JCA_2017</strain>
    </source>
</reference>